<comment type="cofactor">
    <cofactor evidence="11">
        <name>heme</name>
        <dbReference type="ChEBI" id="CHEBI:30413"/>
    </cofactor>
</comment>
<sequence length="523" mass="58635">MGYGWLLSAAAAAALASCVFDALVRLVWRPRAVARRLRAQGVRGPGYSFFDGSLSDIRRLRAAGAGVKLDVADHDFTPIAQPQFREWIPLYGRVFLYWFGSTPDICVADYAMAKQVLADRTGLFPKNRMNANLLRLLGEGLVLANGDDWQRHKKVVHPAFNMDKLKMMTATMADCARSMVTRWEAQLASQREKGCQQVTIELSDEFEELTADVISHTAFGSSYKEGKQVFQALKELQFITFSTLFSVQIPGFRYLPTEKNRRVWKLDREVRATLTKIIRNRLAAKDKAGYGNDLLGLMLEACAPEHGGDQLLSMDEIIDECKTFFFAGQETTSHLLTWVMFLLSTHPEWQDKVREEVRRECGGDKDRAPTHDMLNKLKLMNLFVLETLRLYSPVPLIRRRTRTAVELGGIVVPGDAILTLPIATMHRDKEVWGDDAGEFNPLRFDGGVTKTAPKNLSALLAFSSGPRSCIGQNFAMVEVRAVVAAILQRFMLTLSPEYVHAPTDVITLRPKHGLPMIVTRADA</sequence>
<evidence type="ECO:0008006" key="16">
    <source>
        <dbReference type="Google" id="ProtNLM"/>
    </source>
</evidence>
<name>A0A4U6W341_SETVI</name>
<proteinExistence type="inferred from homology"/>
<dbReference type="InterPro" id="IPR001128">
    <property type="entry name" value="Cyt_P450"/>
</dbReference>
<dbReference type="InterPro" id="IPR050665">
    <property type="entry name" value="Cytochrome_P450_Monooxygen"/>
</dbReference>
<evidence type="ECO:0000313" key="14">
    <source>
        <dbReference type="EMBL" id="TKW36075.1"/>
    </source>
</evidence>
<dbReference type="EMBL" id="CM016553">
    <property type="protein sequence ID" value="TKW36075.1"/>
    <property type="molecule type" value="Genomic_DNA"/>
</dbReference>
<evidence type="ECO:0000256" key="5">
    <source>
        <dbReference type="ARBA" id="ARBA00022723"/>
    </source>
</evidence>
<evidence type="ECO:0000256" key="3">
    <source>
        <dbReference type="ARBA" id="ARBA00022617"/>
    </source>
</evidence>
<dbReference type="Pfam" id="PF00067">
    <property type="entry name" value="p450"/>
    <property type="match status" value="1"/>
</dbReference>
<dbReference type="OMA" id="LMMRANM"/>
<keyword evidence="6 13" id="KW-1133">Transmembrane helix</keyword>
<dbReference type="PROSITE" id="PS00086">
    <property type="entry name" value="CYTOCHROME_P450"/>
    <property type="match status" value="1"/>
</dbReference>
<dbReference type="PANTHER" id="PTHR24282:SF151">
    <property type="entry name" value="OS07G0635700 PROTEIN"/>
    <property type="match status" value="1"/>
</dbReference>
<dbReference type="GO" id="GO:0020037">
    <property type="term" value="F:heme binding"/>
    <property type="evidence" value="ECO:0007669"/>
    <property type="project" value="InterPro"/>
</dbReference>
<evidence type="ECO:0000256" key="2">
    <source>
        <dbReference type="ARBA" id="ARBA00010617"/>
    </source>
</evidence>
<keyword evidence="15" id="KW-1185">Reference proteome</keyword>
<keyword evidence="10 13" id="KW-0472">Membrane</keyword>
<evidence type="ECO:0000256" key="12">
    <source>
        <dbReference type="RuleBase" id="RU000461"/>
    </source>
</evidence>
<dbReference type="PRINTS" id="PR00463">
    <property type="entry name" value="EP450I"/>
</dbReference>
<evidence type="ECO:0000256" key="7">
    <source>
        <dbReference type="ARBA" id="ARBA00023002"/>
    </source>
</evidence>
<evidence type="ECO:0000256" key="6">
    <source>
        <dbReference type="ARBA" id="ARBA00022989"/>
    </source>
</evidence>
<dbReference type="AlphaFoldDB" id="A0A4U6W341"/>
<keyword evidence="8 11" id="KW-0408">Iron</keyword>
<evidence type="ECO:0000256" key="9">
    <source>
        <dbReference type="ARBA" id="ARBA00023033"/>
    </source>
</evidence>
<dbReference type="Proteomes" id="UP000298652">
    <property type="component" value="Chromosome 2"/>
</dbReference>
<keyword evidence="3 11" id="KW-0349">Heme</keyword>
<dbReference type="GO" id="GO:0016705">
    <property type="term" value="F:oxidoreductase activity, acting on paired donors, with incorporation or reduction of molecular oxygen"/>
    <property type="evidence" value="ECO:0007669"/>
    <property type="project" value="InterPro"/>
</dbReference>
<reference evidence="14" key="1">
    <citation type="submission" date="2019-03" db="EMBL/GenBank/DDBJ databases">
        <title>WGS assembly of Setaria viridis.</title>
        <authorList>
            <person name="Huang P."/>
            <person name="Jenkins J."/>
            <person name="Grimwood J."/>
            <person name="Barry K."/>
            <person name="Healey A."/>
            <person name="Mamidi S."/>
            <person name="Sreedasyam A."/>
            <person name="Shu S."/>
            <person name="Feldman M."/>
            <person name="Wu J."/>
            <person name="Yu Y."/>
            <person name="Chen C."/>
            <person name="Johnson J."/>
            <person name="Rokhsar D."/>
            <person name="Baxter I."/>
            <person name="Schmutz J."/>
            <person name="Brutnell T."/>
            <person name="Kellogg E."/>
        </authorList>
    </citation>
    <scope>NUCLEOTIDE SEQUENCE [LARGE SCALE GENOMIC DNA]</scope>
</reference>
<feature type="binding site" description="axial binding residue" evidence="11">
    <location>
        <position position="469"/>
    </location>
    <ligand>
        <name>heme</name>
        <dbReference type="ChEBI" id="CHEBI:30413"/>
    </ligand>
    <ligandPart>
        <name>Fe</name>
        <dbReference type="ChEBI" id="CHEBI:18248"/>
    </ligandPart>
</feature>
<dbReference type="InterPro" id="IPR002401">
    <property type="entry name" value="Cyt_P450_E_grp-I"/>
</dbReference>
<dbReference type="SUPFAM" id="SSF48264">
    <property type="entry name" value="Cytochrome P450"/>
    <property type="match status" value="1"/>
</dbReference>
<accession>A0A4U6W341</accession>
<dbReference type="InterPro" id="IPR017972">
    <property type="entry name" value="Cyt_P450_CS"/>
</dbReference>
<keyword evidence="4 13" id="KW-0812">Transmembrane</keyword>
<comment type="subcellular location">
    <subcellularLocation>
        <location evidence="1">Membrane</location>
    </subcellularLocation>
</comment>
<keyword evidence="7 12" id="KW-0560">Oxidoreductase</keyword>
<dbReference type="GO" id="GO:0005506">
    <property type="term" value="F:iron ion binding"/>
    <property type="evidence" value="ECO:0007669"/>
    <property type="project" value="InterPro"/>
</dbReference>
<dbReference type="PANTHER" id="PTHR24282">
    <property type="entry name" value="CYTOCHROME P450 FAMILY MEMBER"/>
    <property type="match status" value="1"/>
</dbReference>
<gene>
    <name evidence="14" type="ORF">SEVIR_2G416500v2</name>
</gene>
<feature type="transmembrane region" description="Helical" evidence="13">
    <location>
        <begin position="6"/>
        <end position="28"/>
    </location>
</feature>
<dbReference type="GO" id="GO:0006629">
    <property type="term" value="P:lipid metabolic process"/>
    <property type="evidence" value="ECO:0007669"/>
    <property type="project" value="UniProtKB-ARBA"/>
</dbReference>
<dbReference type="GO" id="GO:0016020">
    <property type="term" value="C:membrane"/>
    <property type="evidence" value="ECO:0007669"/>
    <property type="project" value="UniProtKB-SubCell"/>
</dbReference>
<organism evidence="14 15">
    <name type="scientific">Setaria viridis</name>
    <name type="common">Green bristlegrass</name>
    <name type="synonym">Setaria italica subsp. viridis</name>
    <dbReference type="NCBI Taxonomy" id="4556"/>
    <lineage>
        <taxon>Eukaryota</taxon>
        <taxon>Viridiplantae</taxon>
        <taxon>Streptophyta</taxon>
        <taxon>Embryophyta</taxon>
        <taxon>Tracheophyta</taxon>
        <taxon>Spermatophyta</taxon>
        <taxon>Magnoliopsida</taxon>
        <taxon>Liliopsida</taxon>
        <taxon>Poales</taxon>
        <taxon>Poaceae</taxon>
        <taxon>PACMAD clade</taxon>
        <taxon>Panicoideae</taxon>
        <taxon>Panicodae</taxon>
        <taxon>Paniceae</taxon>
        <taxon>Cenchrinae</taxon>
        <taxon>Setaria</taxon>
    </lineage>
</organism>
<dbReference type="GO" id="GO:0004497">
    <property type="term" value="F:monooxygenase activity"/>
    <property type="evidence" value="ECO:0007669"/>
    <property type="project" value="UniProtKB-KW"/>
</dbReference>
<comment type="similarity">
    <text evidence="2 12">Belongs to the cytochrome P450 family.</text>
</comment>
<evidence type="ECO:0000313" key="15">
    <source>
        <dbReference type="Proteomes" id="UP000298652"/>
    </source>
</evidence>
<keyword evidence="9 12" id="KW-0503">Monooxygenase</keyword>
<dbReference type="Gene3D" id="1.10.630.10">
    <property type="entry name" value="Cytochrome P450"/>
    <property type="match status" value="1"/>
</dbReference>
<dbReference type="PRINTS" id="PR00385">
    <property type="entry name" value="P450"/>
</dbReference>
<evidence type="ECO:0000256" key="4">
    <source>
        <dbReference type="ARBA" id="ARBA00022692"/>
    </source>
</evidence>
<evidence type="ECO:0000256" key="13">
    <source>
        <dbReference type="SAM" id="Phobius"/>
    </source>
</evidence>
<dbReference type="InterPro" id="IPR036396">
    <property type="entry name" value="Cyt_P450_sf"/>
</dbReference>
<keyword evidence="5 11" id="KW-0479">Metal-binding</keyword>
<evidence type="ECO:0000256" key="8">
    <source>
        <dbReference type="ARBA" id="ARBA00023004"/>
    </source>
</evidence>
<evidence type="ECO:0000256" key="10">
    <source>
        <dbReference type="ARBA" id="ARBA00023136"/>
    </source>
</evidence>
<dbReference type="Gramene" id="TKW36075">
    <property type="protein sequence ID" value="TKW36075"/>
    <property type="gene ID" value="SEVIR_2G416500v2"/>
</dbReference>
<protein>
    <recommendedName>
        <fullName evidence="16">Cytochrome P450</fullName>
    </recommendedName>
</protein>
<evidence type="ECO:0000256" key="1">
    <source>
        <dbReference type="ARBA" id="ARBA00004370"/>
    </source>
</evidence>
<evidence type="ECO:0000256" key="11">
    <source>
        <dbReference type="PIRSR" id="PIRSR602401-1"/>
    </source>
</evidence>